<name>A0A124EH26_TRASO</name>
<dbReference type="Pfam" id="PF18766">
    <property type="entry name" value="SWI2_SNF2"/>
    <property type="match status" value="1"/>
</dbReference>
<dbReference type="AlphaFoldDB" id="A0A124EH26"/>
<dbReference type="InterPro" id="IPR014001">
    <property type="entry name" value="Helicase_ATP-bd"/>
</dbReference>
<dbReference type="InterPro" id="IPR040980">
    <property type="entry name" value="SWI2_SNF2"/>
</dbReference>
<dbReference type="GO" id="GO:0003677">
    <property type="term" value="F:DNA binding"/>
    <property type="evidence" value="ECO:0007669"/>
    <property type="project" value="UniProtKB-KW"/>
</dbReference>
<dbReference type="EMBL" id="LOJF01000001">
    <property type="protein sequence ID" value="KUH59339.1"/>
    <property type="molecule type" value="Genomic_DNA"/>
</dbReference>
<dbReference type="GO" id="GO:0009307">
    <property type="term" value="P:DNA restriction-modification system"/>
    <property type="evidence" value="ECO:0007669"/>
    <property type="project" value="UniProtKB-KW"/>
</dbReference>
<feature type="coiled-coil region" evidence="1">
    <location>
        <begin position="443"/>
        <end position="480"/>
    </location>
</feature>
<evidence type="ECO:0000259" key="2">
    <source>
        <dbReference type="PROSITE" id="PS51192"/>
    </source>
</evidence>
<dbReference type="Gene3D" id="3.90.1570.50">
    <property type="match status" value="1"/>
</dbReference>
<dbReference type="REBASE" id="146959">
    <property type="entry name" value="OscSK9K4ORF3180P"/>
</dbReference>
<protein>
    <recommendedName>
        <fullName evidence="2">Helicase ATP-binding domain-containing protein</fullName>
    </recommendedName>
</protein>
<comment type="caution">
    <text evidence="3">The sequence shown here is derived from an EMBL/GenBank/DDBJ whole genome shotgun (WGS) entry which is preliminary data.</text>
</comment>
<dbReference type="InterPro" id="IPR007409">
    <property type="entry name" value="Restrct_endonuc_type1_HsdR_N"/>
</dbReference>
<accession>A0A124EH26</accession>
<dbReference type="OrthoDB" id="9758243at2"/>
<dbReference type="PANTHER" id="PTHR42927:SF1">
    <property type="entry name" value="HELICASE SUPERFAMILY 1 AND 2 DOMAIN-CONTAINING PROTEIN"/>
    <property type="match status" value="1"/>
</dbReference>
<dbReference type="Pfam" id="PF22679">
    <property type="entry name" value="T1R_D3-like"/>
    <property type="match status" value="1"/>
</dbReference>
<proteinExistence type="predicted"/>
<dbReference type="GO" id="GO:0009035">
    <property type="term" value="F:type I site-specific deoxyribonuclease activity"/>
    <property type="evidence" value="ECO:0007669"/>
    <property type="project" value="UniProtKB-EC"/>
</dbReference>
<dbReference type="STRING" id="1299998.AUL39_03190"/>
<keyword evidence="4" id="KW-1185">Reference proteome</keyword>
<evidence type="ECO:0000313" key="3">
    <source>
        <dbReference type="EMBL" id="KUH59339.1"/>
    </source>
</evidence>
<dbReference type="Proteomes" id="UP000054078">
    <property type="component" value="Unassembled WGS sequence"/>
</dbReference>
<keyword evidence="1" id="KW-0175">Coiled coil</keyword>
<dbReference type="GO" id="GO:0005524">
    <property type="term" value="F:ATP binding"/>
    <property type="evidence" value="ECO:0007669"/>
    <property type="project" value="UniProtKB-KW"/>
</dbReference>
<sequence length="1019" mass="116576">MATDAKERNLEADIEAYLTSPEGGYDKATDKVYTDHGWLRYGVDADQLAGFLEETQPKQWQRFVKICGVQDPRLRLAQAFGNAVESQGGIVSVLHHGFKTRGVQFRVCYFRPRSSLNAKSTELYGANRLRCIRQFHYSEGKESRNTVDMVLDLNGIPVVALELKDQLTGQTYENAIDQWRTDRDPRELLFRFDHRIVAFFAVDMSQAWLATHLDGSKTYFMPFNQGSNGPGVDGGAGNPANPDGYETSYLWEDVLQRDRLLDVIEHYVHVERKTESYIDVKTGEERTREKRVLIFPRYHQLDCVRRIVADISANGTGRSYLIQHSAGSGKSNSIAWTAYQAMSLHDVDDRPVFDSVVIVTDRVVLDRQLQDTVSGMDHARGAVTVISSRMTSADLLRALRDGDRLIVSTLQKYSQIYDQVSGVGKRYCIIVDEAHSSQAGSHARNLKRALADTDEALREYEELEGDAEEEAEEAEAALLDEVFSHGRFSNLTFVAFTATPKDKTLELFGTPQPGGGFRPFHVYSMRQAIEEHFILNPLAHYQTYDEAVRLARTVPDNPELPTSPTLKLLRQYTELHPYAIAQKAKVIVETYRSVTSKAIGGKGRMMVVTASRLAAVRYCKAVRGYCRERGYDDMEVLVAFSGEVQDPPNVSGAPTYTEPEMNVGHDGEHVKESQTTREFRYWGSVLIVAEKYQTGYDEPLLHTMVIDKRLRDVKAVQTICRIDRICPGKEDTLVLDFVNSREDIQKAFQPYYAETDLAEPLDVDRIYALLEEIRGYGVYTDAEVREACAIEFGKDRRNAQGRLKSALTPAIRRYDALGSADERYEFRRKVRSFVKWYGFVTQLVRMFDLDMHREYTFLRYLSKFLIADRVDVTDIDDKVRMEYYKLKVYKEYAIELADRPATIEPPAPGSKGKPDRRKDPLDVLIERINEEYAGNLSEEEQEVARSVYRRSRDNKEVADALARHDDEPMFMDRWREFFRQIMMDAYTAQNGAYDSIFTDEEKYRAIMEAVGRMLYRGEK</sequence>
<dbReference type="SMART" id="SM00487">
    <property type="entry name" value="DEXDc"/>
    <property type="match status" value="1"/>
</dbReference>
<evidence type="ECO:0000256" key="1">
    <source>
        <dbReference type="SAM" id="Coils"/>
    </source>
</evidence>
<feature type="domain" description="Helicase ATP-binding" evidence="2">
    <location>
        <begin position="311"/>
        <end position="508"/>
    </location>
</feature>
<evidence type="ECO:0000313" key="4">
    <source>
        <dbReference type="Proteomes" id="UP000054078"/>
    </source>
</evidence>
<dbReference type="InterPro" id="IPR055180">
    <property type="entry name" value="HsdR_RecA-like_helicase_dom_2"/>
</dbReference>
<dbReference type="PANTHER" id="PTHR42927">
    <property type="entry name" value="HELICASE SUPERFAMILY 1 AND 2 DOMAIN-CONTAINING PROTEIN"/>
    <property type="match status" value="1"/>
</dbReference>
<dbReference type="Gene3D" id="3.40.50.300">
    <property type="entry name" value="P-loop containing nucleotide triphosphate hydrolases"/>
    <property type="match status" value="2"/>
</dbReference>
<dbReference type="Pfam" id="PF04313">
    <property type="entry name" value="HSDR_N"/>
    <property type="match status" value="1"/>
</dbReference>
<dbReference type="RefSeq" id="WP_059053531.1">
    <property type="nucleotide sequence ID" value="NZ_LOJF01000001.1"/>
</dbReference>
<reference evidence="3 4" key="1">
    <citation type="submission" date="2015-12" db="EMBL/GenBank/DDBJ databases">
        <title>Draft Genome Sequence of Olsenella scatoligenes SK9K4T; a Producer of 3-Methylindole- (skatole) and 4-Methylphenol- (p-cresol) Isolated from Pig Feces.</title>
        <authorList>
            <person name="Li X."/>
            <person name="Borg B."/>
            <person name="Canibe N."/>
        </authorList>
    </citation>
    <scope>NUCLEOTIDE SEQUENCE [LARGE SCALE GENOMIC DNA]</scope>
    <source>
        <strain evidence="3 4">SK9K4</strain>
    </source>
</reference>
<organism evidence="3 4">
    <name type="scientific">Tractidigestivibacter scatoligenes</name>
    <name type="common">Olsenella scatoligenes</name>
    <dbReference type="NCBI Taxonomy" id="1299998"/>
    <lineage>
        <taxon>Bacteria</taxon>
        <taxon>Bacillati</taxon>
        <taxon>Actinomycetota</taxon>
        <taxon>Coriobacteriia</taxon>
        <taxon>Coriobacteriales</taxon>
        <taxon>Atopobiaceae</taxon>
        <taxon>Tractidigestivibacter</taxon>
    </lineage>
</organism>
<dbReference type="PROSITE" id="PS51192">
    <property type="entry name" value="HELICASE_ATP_BIND_1"/>
    <property type="match status" value="1"/>
</dbReference>
<dbReference type="SUPFAM" id="SSF52540">
    <property type="entry name" value="P-loop containing nucleoside triphosphate hydrolases"/>
    <property type="match status" value="1"/>
</dbReference>
<dbReference type="InterPro" id="IPR027417">
    <property type="entry name" value="P-loop_NTPase"/>
</dbReference>
<gene>
    <name evidence="3" type="ORF">AUL39_03190</name>
</gene>